<comment type="caution">
    <text evidence="2">The sequence shown here is derived from an EMBL/GenBank/DDBJ whole genome shotgun (WGS) entry which is preliminary data.</text>
</comment>
<keyword evidence="3" id="KW-1185">Reference proteome</keyword>
<evidence type="ECO:0000313" key="3">
    <source>
        <dbReference type="Proteomes" id="UP000825729"/>
    </source>
</evidence>
<feature type="region of interest" description="Disordered" evidence="1">
    <location>
        <begin position="1"/>
        <end position="58"/>
    </location>
</feature>
<reference evidence="2 3" key="1">
    <citation type="submission" date="2021-07" db="EMBL/GenBank/DDBJ databases">
        <title>The Aristolochia fimbriata genome: insights into angiosperm evolution, floral development and chemical biosynthesis.</title>
        <authorList>
            <person name="Jiao Y."/>
        </authorList>
    </citation>
    <scope>NUCLEOTIDE SEQUENCE [LARGE SCALE GENOMIC DNA]</scope>
    <source>
        <strain evidence="2">IBCAS-2021</strain>
        <tissue evidence="2">Leaf</tissue>
    </source>
</reference>
<dbReference type="PANTHER" id="PTHR34130">
    <property type="entry name" value="OS08G0243800 PROTEIN"/>
    <property type="match status" value="1"/>
</dbReference>
<feature type="compositionally biased region" description="Basic and acidic residues" evidence="1">
    <location>
        <begin position="89"/>
        <end position="98"/>
    </location>
</feature>
<evidence type="ECO:0000313" key="2">
    <source>
        <dbReference type="EMBL" id="KAG9455857.1"/>
    </source>
</evidence>
<gene>
    <name evidence="2" type="ORF">H6P81_000365</name>
</gene>
<dbReference type="EMBL" id="JAINDJ010000002">
    <property type="protein sequence ID" value="KAG9455857.1"/>
    <property type="molecule type" value="Genomic_DNA"/>
</dbReference>
<protein>
    <submittedName>
        <fullName evidence="2">Uncharacterized protein</fullName>
    </submittedName>
</protein>
<evidence type="ECO:0000256" key="1">
    <source>
        <dbReference type="SAM" id="MobiDB-lite"/>
    </source>
</evidence>
<dbReference type="AlphaFoldDB" id="A0AAV7F424"/>
<sequence>MVVVASEELRSFRRQSKQQRMEFAESPESDEALSLCDLPIKDGEKEEDPREPSPDQDMFEFFSDVSTEMCAAEDVFLSGTILPNSYRAPSKEDEEKKKPNNSSCKRGSCTHHRSYSLDALYQEPRSNSRSNYRKLQRASSAESPKVGSGKCFRLSSSRRQHKWHLLTFGLIKPPAEMEMEDIRNRQRRLNRSLLFPSLDSAASVAGGREEGNKNSWRLLRALSCKGQEAIAVA</sequence>
<dbReference type="Proteomes" id="UP000825729">
    <property type="component" value="Unassembled WGS sequence"/>
</dbReference>
<proteinExistence type="predicted"/>
<dbReference type="PANTHER" id="PTHR34130:SF5">
    <property type="entry name" value="OS08G0243800 PROTEIN"/>
    <property type="match status" value="1"/>
</dbReference>
<feature type="region of interest" description="Disordered" evidence="1">
    <location>
        <begin position="83"/>
        <end position="151"/>
    </location>
</feature>
<feature type="compositionally biased region" description="Basic and acidic residues" evidence="1">
    <location>
        <begin position="39"/>
        <end position="53"/>
    </location>
</feature>
<organism evidence="2 3">
    <name type="scientific">Aristolochia fimbriata</name>
    <name type="common">White veined hardy Dutchman's pipe vine</name>
    <dbReference type="NCBI Taxonomy" id="158543"/>
    <lineage>
        <taxon>Eukaryota</taxon>
        <taxon>Viridiplantae</taxon>
        <taxon>Streptophyta</taxon>
        <taxon>Embryophyta</taxon>
        <taxon>Tracheophyta</taxon>
        <taxon>Spermatophyta</taxon>
        <taxon>Magnoliopsida</taxon>
        <taxon>Magnoliidae</taxon>
        <taxon>Piperales</taxon>
        <taxon>Aristolochiaceae</taxon>
        <taxon>Aristolochia</taxon>
    </lineage>
</organism>
<name>A0AAV7F424_ARIFI</name>
<accession>A0AAV7F424</accession>